<dbReference type="InterPro" id="IPR052819">
    <property type="entry name" value="Chromatin_regulatory_protein"/>
</dbReference>
<dbReference type="InterPro" id="IPR011011">
    <property type="entry name" value="Znf_FYVE_PHD"/>
</dbReference>
<dbReference type="AlphaFoldDB" id="A0A0X8HV21"/>
<dbReference type="InterPro" id="IPR013083">
    <property type="entry name" value="Znf_RING/FYVE/PHD"/>
</dbReference>
<dbReference type="GO" id="GO:0006357">
    <property type="term" value="P:regulation of transcription by RNA polymerase II"/>
    <property type="evidence" value="ECO:0007669"/>
    <property type="project" value="TreeGrafter"/>
</dbReference>
<dbReference type="PANTHER" id="PTHR47636:SF1">
    <property type="entry name" value="TRANSCRIPTIONAL REGULATORY PROTEIN RCO1"/>
    <property type="match status" value="1"/>
</dbReference>
<evidence type="ECO:0000256" key="1">
    <source>
        <dbReference type="ARBA" id="ARBA00022723"/>
    </source>
</evidence>
<dbReference type="SUPFAM" id="SSF57903">
    <property type="entry name" value="FYVE/PHD zinc finger"/>
    <property type="match status" value="2"/>
</dbReference>
<evidence type="ECO:0000256" key="5">
    <source>
        <dbReference type="SAM" id="MobiDB-lite"/>
    </source>
</evidence>
<keyword evidence="8" id="KW-1185">Reference proteome</keyword>
<dbReference type="SMART" id="SM00249">
    <property type="entry name" value="PHD"/>
    <property type="match status" value="2"/>
</dbReference>
<feature type="compositionally biased region" description="Basic and acidic residues" evidence="5">
    <location>
        <begin position="43"/>
        <end position="56"/>
    </location>
</feature>
<dbReference type="PROSITE" id="PS50016">
    <property type="entry name" value="ZF_PHD_2"/>
    <property type="match status" value="1"/>
</dbReference>
<dbReference type="Gene3D" id="3.30.40.10">
    <property type="entry name" value="Zinc/RING finger domain, C3HC4 (zinc finger)"/>
    <property type="match status" value="2"/>
</dbReference>
<gene>
    <name evidence="7" type="ORF">AW171_hschr74297</name>
</gene>
<dbReference type="RefSeq" id="XP_017989267.1">
    <property type="nucleotide sequence ID" value="XM_018133570.1"/>
</dbReference>
<dbReference type="Pfam" id="PF00628">
    <property type="entry name" value="PHD"/>
    <property type="match status" value="1"/>
</dbReference>
<organism evidence="7 8">
    <name type="scientific">Eremothecium sinecaudum</name>
    <dbReference type="NCBI Taxonomy" id="45286"/>
    <lineage>
        <taxon>Eukaryota</taxon>
        <taxon>Fungi</taxon>
        <taxon>Dikarya</taxon>
        <taxon>Ascomycota</taxon>
        <taxon>Saccharomycotina</taxon>
        <taxon>Saccharomycetes</taxon>
        <taxon>Saccharomycetales</taxon>
        <taxon>Saccharomycetaceae</taxon>
        <taxon>Eremothecium</taxon>
    </lineage>
</organism>
<dbReference type="PANTHER" id="PTHR47636">
    <property type="entry name" value="TRANSCRIPTIONAL REGULATORY PROTEIN RCO1"/>
    <property type="match status" value="1"/>
</dbReference>
<dbReference type="OrthoDB" id="5876363at2759"/>
<evidence type="ECO:0000256" key="2">
    <source>
        <dbReference type="ARBA" id="ARBA00022771"/>
    </source>
</evidence>
<dbReference type="STRING" id="45286.A0A0X8HV21"/>
<dbReference type="InterPro" id="IPR019786">
    <property type="entry name" value="Zinc_finger_PHD-type_CS"/>
</dbReference>
<evidence type="ECO:0000256" key="4">
    <source>
        <dbReference type="PROSITE-ProRule" id="PRU00146"/>
    </source>
</evidence>
<name>A0A0X8HV21_9SACH</name>
<dbReference type="PROSITE" id="PS01359">
    <property type="entry name" value="ZF_PHD_1"/>
    <property type="match status" value="1"/>
</dbReference>
<evidence type="ECO:0000259" key="6">
    <source>
        <dbReference type="PROSITE" id="PS50016"/>
    </source>
</evidence>
<evidence type="ECO:0000313" key="7">
    <source>
        <dbReference type="EMBL" id="AMD22271.1"/>
    </source>
</evidence>
<dbReference type="GO" id="GO:0032221">
    <property type="term" value="C:Rpd3S complex"/>
    <property type="evidence" value="ECO:0007669"/>
    <property type="project" value="TreeGrafter"/>
</dbReference>
<feature type="region of interest" description="Disordered" evidence="5">
    <location>
        <begin position="25"/>
        <end position="56"/>
    </location>
</feature>
<dbReference type="InterPro" id="IPR019787">
    <property type="entry name" value="Znf_PHD-finger"/>
</dbReference>
<dbReference type="GO" id="GO:0008270">
    <property type="term" value="F:zinc ion binding"/>
    <property type="evidence" value="ECO:0007669"/>
    <property type="project" value="UniProtKB-KW"/>
</dbReference>
<dbReference type="GeneID" id="28725616"/>
<sequence length="610" mass="70088">MIRSRPKRTVSSNIDYNLKRRKVIKEEDNASPGLKMNTPSAGEFEHENHDGHLETEEGLNKPVVKVQVGGEVVFNEPSISEPINGVTGAPLSALPNERVKKESLWNYKVSREIPVEMEQHYKQALVKDEDKFQEVSSLRSEVTPNDIHAEAREHTAALKRKYNLENRKRGKPDANTAPTVVSLSVKHKRIKAIKDKDSKLFGQNSTANHVHLPEIRGPRKDIENNDFCSACFQTGIFLCCDTCPKSFHFACLNPPLDPDNLPEGDWSCHECRFKQKNPNKTITAKNQRQFLSQHAKVAGVSLFGKLLFQLKSMNSQQFTLTQQIKDTFINVQTGPHGEYQDDNMKEPLTDRQLFNAPYRQSITKSDSYNPDTHFTGPDEQEFLKCYKCKTTKMGTWDHPETERTIMQCDYCSTPWHLDCLPVPRASRKNLGSKWKCPLHAIVPKEKRRLARHQNYISLPLGACNDGDIEIKLDTVPIVANVGKDMQNAWEAGKKYNVIPRVQEHNVKLEFLDKVYKAKQAQRFQEICQQSYFLDKLLYSLPNDEMKPWLYFSLPDTTRKLWDLKELCTVASTELIKEEVSYEEIKQLQLLKKLIESKPKKDVLTFFGLNK</sequence>
<dbReference type="CDD" id="cd15535">
    <property type="entry name" value="PHD1_Rco1"/>
    <property type="match status" value="1"/>
</dbReference>
<keyword evidence="3" id="KW-0862">Zinc</keyword>
<evidence type="ECO:0000313" key="8">
    <source>
        <dbReference type="Proteomes" id="UP000243052"/>
    </source>
</evidence>
<feature type="domain" description="PHD-type" evidence="6">
    <location>
        <begin position="225"/>
        <end position="274"/>
    </location>
</feature>
<dbReference type="Proteomes" id="UP000243052">
    <property type="component" value="Chromosome vii"/>
</dbReference>
<evidence type="ECO:0000256" key="3">
    <source>
        <dbReference type="ARBA" id="ARBA00022833"/>
    </source>
</evidence>
<dbReference type="InterPro" id="IPR001965">
    <property type="entry name" value="Znf_PHD"/>
</dbReference>
<reference evidence="7 8" key="1">
    <citation type="submission" date="2016-01" db="EMBL/GenBank/DDBJ databases">
        <title>Genome sequence of the yeast Holleya sinecauda.</title>
        <authorList>
            <person name="Dietrich F.S."/>
        </authorList>
    </citation>
    <scope>NUCLEOTIDE SEQUENCE [LARGE SCALE GENOMIC DNA]</scope>
    <source>
        <strain evidence="7 8">ATCC 58844</strain>
    </source>
</reference>
<protein>
    <submittedName>
        <fullName evidence="7">HGL069Cp</fullName>
    </submittedName>
</protein>
<accession>A0A0X8HV21</accession>
<keyword evidence="2 4" id="KW-0863">Zinc-finger</keyword>
<keyword evidence="1" id="KW-0479">Metal-binding</keyword>
<proteinExistence type="predicted"/>
<dbReference type="EMBL" id="CP014247">
    <property type="protein sequence ID" value="AMD22271.1"/>
    <property type="molecule type" value="Genomic_DNA"/>
</dbReference>